<dbReference type="Pfam" id="PF02810">
    <property type="entry name" value="SEC-C"/>
    <property type="match status" value="1"/>
</dbReference>
<name>A0ABY2DND9_9ACTN</name>
<evidence type="ECO:0000313" key="2">
    <source>
        <dbReference type="EMBL" id="TDB99400.1"/>
    </source>
</evidence>
<reference evidence="2 3" key="1">
    <citation type="submission" date="2019-02" db="EMBL/GenBank/DDBJ databases">
        <title>Draft genome sequences of novel Actinobacteria.</title>
        <authorList>
            <person name="Sahin N."/>
            <person name="Ay H."/>
            <person name="Saygin H."/>
        </authorList>
    </citation>
    <scope>NUCLEOTIDE SEQUENCE [LARGE SCALE GENOMIC DNA]</scope>
    <source>
        <strain evidence="2 3">JCM 30529</strain>
    </source>
</reference>
<proteinExistence type="predicted"/>
<comment type="caution">
    <text evidence="2">The sequence shown here is derived from an EMBL/GenBank/DDBJ whole genome shotgun (WGS) entry which is preliminary data.</text>
</comment>
<organism evidence="2 3">
    <name type="scientific">Micromonospora fluostatini</name>
    <dbReference type="NCBI Taxonomy" id="1629071"/>
    <lineage>
        <taxon>Bacteria</taxon>
        <taxon>Bacillati</taxon>
        <taxon>Actinomycetota</taxon>
        <taxon>Actinomycetes</taxon>
        <taxon>Micromonosporales</taxon>
        <taxon>Micromonosporaceae</taxon>
        <taxon>Micromonospora</taxon>
    </lineage>
</organism>
<protein>
    <recommendedName>
        <fullName evidence="4">SEC-C domain-containing protein</fullName>
    </recommendedName>
</protein>
<gene>
    <name evidence="2" type="ORF">E1091_06970</name>
</gene>
<feature type="compositionally biased region" description="Basic and acidic residues" evidence="1">
    <location>
        <begin position="14"/>
        <end position="27"/>
    </location>
</feature>
<evidence type="ECO:0008006" key="4">
    <source>
        <dbReference type="Google" id="ProtNLM"/>
    </source>
</evidence>
<accession>A0ABY2DND9</accession>
<dbReference type="Proteomes" id="UP000295626">
    <property type="component" value="Unassembled WGS sequence"/>
</dbReference>
<dbReference type="InterPro" id="IPR004027">
    <property type="entry name" value="SEC_C_motif"/>
</dbReference>
<dbReference type="InterPro" id="IPR011990">
    <property type="entry name" value="TPR-like_helical_dom_sf"/>
</dbReference>
<dbReference type="EMBL" id="SMKE01000172">
    <property type="protein sequence ID" value="TDB99400.1"/>
    <property type="molecule type" value="Genomic_DNA"/>
</dbReference>
<dbReference type="Gene3D" id="3.10.450.50">
    <property type="match status" value="1"/>
</dbReference>
<dbReference type="SUPFAM" id="SSF103642">
    <property type="entry name" value="Sec-C motif"/>
    <property type="match status" value="1"/>
</dbReference>
<keyword evidence="3" id="KW-1185">Reference proteome</keyword>
<feature type="region of interest" description="Disordered" evidence="1">
    <location>
        <begin position="1"/>
        <end position="27"/>
    </location>
</feature>
<evidence type="ECO:0000313" key="3">
    <source>
        <dbReference type="Proteomes" id="UP000295626"/>
    </source>
</evidence>
<sequence>MPSTDMLTIDDLDEIGHHDHPDRKDPPALVDRLVRAVDDGRIADERDRGYALSLAAGIAEGQLADLDLAMTLIERSIAEERAAGQSDLAARADRARLLHRTGRPDEALTELTELRPLLETDPTATYLTDVLEEIGQAELAEQWLTEAVRALLARGPGSDDQGQATAMVYGLVRQRHRLRHELDRPHDDLDDLADRLDVAADRAADRAAATANGLLYWPRAEFTNLLLRWPGLTEQLGTTWDDHRALVERELVELAEDGVPALVLVPGSAEAFSTYVTDADVDPLDADTMDGYVDEIADDADGQPWPPGRNEPCWCGSGSKYKKCCLPRSRD</sequence>
<evidence type="ECO:0000256" key="1">
    <source>
        <dbReference type="SAM" id="MobiDB-lite"/>
    </source>
</evidence>
<dbReference type="Gene3D" id="1.25.40.10">
    <property type="entry name" value="Tetratricopeptide repeat domain"/>
    <property type="match status" value="1"/>
</dbReference>